<evidence type="ECO:0000313" key="1">
    <source>
        <dbReference type="EMBL" id="CAI9619166.1"/>
    </source>
</evidence>
<organism evidence="1 2">
    <name type="scientific">Staurois parvus</name>
    <dbReference type="NCBI Taxonomy" id="386267"/>
    <lineage>
        <taxon>Eukaryota</taxon>
        <taxon>Metazoa</taxon>
        <taxon>Chordata</taxon>
        <taxon>Craniata</taxon>
        <taxon>Vertebrata</taxon>
        <taxon>Euteleostomi</taxon>
        <taxon>Amphibia</taxon>
        <taxon>Batrachia</taxon>
        <taxon>Anura</taxon>
        <taxon>Neobatrachia</taxon>
        <taxon>Ranoidea</taxon>
        <taxon>Ranidae</taxon>
        <taxon>Staurois</taxon>
    </lineage>
</organism>
<gene>
    <name evidence="1" type="ORF">SPARVUS_LOCUS15790119</name>
</gene>
<dbReference type="EMBL" id="CATNWA010020609">
    <property type="protein sequence ID" value="CAI9619166.1"/>
    <property type="molecule type" value="Genomic_DNA"/>
</dbReference>
<proteinExistence type="predicted"/>
<reference evidence="1" key="1">
    <citation type="submission" date="2023-05" db="EMBL/GenBank/DDBJ databases">
        <authorList>
            <person name="Stuckert A."/>
        </authorList>
    </citation>
    <scope>NUCLEOTIDE SEQUENCE</scope>
</reference>
<sequence>MISISPVVPPVSVHQCLVSVLISASTTYQCLPVHINGTLSVPI</sequence>
<name>A0ABN9HBI1_9NEOB</name>
<comment type="caution">
    <text evidence="1">The sequence shown here is derived from an EMBL/GenBank/DDBJ whole genome shotgun (WGS) entry which is preliminary data.</text>
</comment>
<dbReference type="Proteomes" id="UP001162483">
    <property type="component" value="Unassembled WGS sequence"/>
</dbReference>
<accession>A0ABN9HBI1</accession>
<evidence type="ECO:0000313" key="2">
    <source>
        <dbReference type="Proteomes" id="UP001162483"/>
    </source>
</evidence>
<protein>
    <submittedName>
        <fullName evidence="1">Uncharacterized protein</fullName>
    </submittedName>
</protein>
<keyword evidence="2" id="KW-1185">Reference proteome</keyword>